<evidence type="ECO:0000313" key="3">
    <source>
        <dbReference type="Proteomes" id="UP001501161"/>
    </source>
</evidence>
<feature type="chain" id="PRO_5046966844" evidence="1">
    <location>
        <begin position="24"/>
        <end position="1469"/>
    </location>
</feature>
<accession>A0ABN2X980</accession>
<feature type="signal peptide" evidence="1">
    <location>
        <begin position="1"/>
        <end position="23"/>
    </location>
</feature>
<comment type="caution">
    <text evidence="2">The sequence shown here is derived from an EMBL/GenBank/DDBJ whole genome shotgun (WGS) entry which is preliminary data.</text>
</comment>
<reference evidence="2 3" key="1">
    <citation type="journal article" date="2019" name="Int. J. Syst. Evol. Microbiol.">
        <title>The Global Catalogue of Microorganisms (GCM) 10K type strain sequencing project: providing services to taxonomists for standard genome sequencing and annotation.</title>
        <authorList>
            <consortium name="The Broad Institute Genomics Platform"/>
            <consortium name="The Broad Institute Genome Sequencing Center for Infectious Disease"/>
            <person name="Wu L."/>
            <person name="Ma J."/>
        </authorList>
    </citation>
    <scope>NUCLEOTIDE SEQUENCE [LARGE SCALE GENOMIC DNA]</scope>
    <source>
        <strain evidence="2 3">JCM 13813</strain>
    </source>
</reference>
<keyword evidence="1" id="KW-0732">Signal</keyword>
<gene>
    <name evidence="2" type="ORF">GCM10009726_19250</name>
</gene>
<organism evidence="2 3">
    <name type="scientific">Nocardioides furvisabuli</name>
    <dbReference type="NCBI Taxonomy" id="375542"/>
    <lineage>
        <taxon>Bacteria</taxon>
        <taxon>Bacillati</taxon>
        <taxon>Actinomycetota</taxon>
        <taxon>Actinomycetes</taxon>
        <taxon>Propionibacteriales</taxon>
        <taxon>Nocardioidaceae</taxon>
        <taxon>Nocardioides</taxon>
    </lineage>
</organism>
<name>A0ABN2X980_9ACTN</name>
<dbReference type="RefSeq" id="WP_231248709.1">
    <property type="nucleotide sequence ID" value="NZ_BAAAMQ010000010.1"/>
</dbReference>
<proteinExistence type="predicted"/>
<dbReference type="Pfam" id="PF05345">
    <property type="entry name" value="He_PIG"/>
    <property type="match status" value="1"/>
</dbReference>
<keyword evidence="3" id="KW-1185">Reference proteome</keyword>
<sequence>MVGLRRAVAVAVAVAALGPGVMAVPATAAAEPGRAAAPRAKASLTVTPGSVVPGEAVVLTGRSSPRIKRRLVVQQQQGKRWKSVAKGTTTKRGAFRVSVVPRIAGTGKARLRVRLAPVPRRQARALLTPVRSVTATAQGATIALPPSTFVNKAVTVTGAFSPARPGRPVSLQQRSGADWVTVTTMAQDAAGTVSAHLGAAATGTFDYRLTAAALAGAPAVSSTAASLTVAPDPVVVTPKLEALTPAESAALSFDPATGLLTFGQGAPASVRDIAVGDFVAVPPRPQLDSGTLVKVTSVAALATGTVMTSTPAALPDVVKDVPAGADEIAMTAVGAPVVTDVGDGVRVSVLPSPRASAGLSAPSGLVSLDGPEVVADVAVELETTQGDASAQASLTGSVVVTPVVEMGLDVDWFEVRSYRVGAGLKVRDSLRVAAQMQFEQEWKKKLFEVSMVRGGFIGAVPVWVEVTGSVHAEIDASGSVDASITWNRSGANIVGLRGDSSDGLRPHAYQQTSTAGSRVAHARASGDLHGEVYGKVSLELYSVVGPYVDLGYQGDASITGDTETGISCKVSHGPLARIGLSTPAMLEKMINKTVGTLEHSFDLPQTTVAECPSGTSTGRPVIVTTALPPAQLGAAYDTRLATADDRPGSWRLASGQLPPGLALDSVTGVVSGTANGFEEKATFSVGFVDTAGMAAVEVALSIDVTDTPPDAGSSGPWLWTLPEMQKEGAAYPTQNNAYVLQRDYTLRTDVPGHYFHTTLVVPEGITLTIPPGTRIKVGHCYWTVHLPAGSCLNVQGTVNMGGDPSRPVIVTAYRDDSVGGDTDGVAPEHNYAGSAPMSVSEAGSLVARGVDLRWTGVTLTGTGASSFSDVKLRQSSVLQTTSSGPTTLTRVHQMAGAGAVQLYHGPHSATASRFEAESWHGLALNGEARVSDSTVLGGSVYITGSDVGFERNALGQDVRLQASSDGAGADFSGTRVSGGGRPRLYVDQGSVYRDVSWSSDVVHTLSGHVRVLPDVRLSLPPGSVVVGLAKVGYFGSSGGFVVEGRLVASGTSTAPVTMTNASDPSLELVDASGYGYSWGGPSVWAGGSLDLTHTRVEGLDQDTLFAPGSTVTLRHVTWRSQTLLAVQSPDALVEDSVLDARDVVMTSGSLRRATVVDTPLQVHAADVRLEDVEVRGAASALRASPSGAGTDWSSVRTTGGAVRAVLVSPGDTTGDVVWPSGIPFLLDGRVGVPADSTLTLAAGAVVKGQSTGGWSPQASAFVVDGAMSALGTDAAPVTLTHRSDPTGGATPVDSWMNGEVWQGIQLRGAGRLALAHTDVRGTQRFLSAPEPTSVTTLDHVDLREIREHNVQVESYGDLVVRDSTFVMPSERVAVVLNGAAQLDRNLFDRTGISSGATSLRLTGNAFVGLSGPRLQHYGESTVDAERNWWGHSGAPVVATSWTTGTDVVGPVDVDPWCLDETCAAVSAAP</sequence>
<dbReference type="EMBL" id="BAAAMQ010000010">
    <property type="protein sequence ID" value="GAA2106340.1"/>
    <property type="molecule type" value="Genomic_DNA"/>
</dbReference>
<dbReference type="InterPro" id="IPR013783">
    <property type="entry name" value="Ig-like_fold"/>
</dbReference>
<dbReference type="Gene3D" id="2.60.40.10">
    <property type="entry name" value="Immunoglobulins"/>
    <property type="match status" value="1"/>
</dbReference>
<evidence type="ECO:0000256" key="1">
    <source>
        <dbReference type="SAM" id="SignalP"/>
    </source>
</evidence>
<dbReference type="Proteomes" id="UP001501161">
    <property type="component" value="Unassembled WGS sequence"/>
</dbReference>
<protein>
    <submittedName>
        <fullName evidence="2">Uncharacterized protein</fullName>
    </submittedName>
</protein>
<evidence type="ECO:0000313" key="2">
    <source>
        <dbReference type="EMBL" id="GAA2106340.1"/>
    </source>
</evidence>